<name>A0A285PSX3_9FIRM</name>
<evidence type="ECO:0000313" key="2">
    <source>
        <dbReference type="Proteomes" id="UP000217549"/>
    </source>
</evidence>
<organism evidence="1 2">
    <name type="scientific">Anaerobutyricum hallii</name>
    <dbReference type="NCBI Taxonomy" id="39488"/>
    <lineage>
        <taxon>Bacteria</taxon>
        <taxon>Bacillati</taxon>
        <taxon>Bacillota</taxon>
        <taxon>Clostridia</taxon>
        <taxon>Lachnospirales</taxon>
        <taxon>Lachnospiraceae</taxon>
        <taxon>Anaerobutyricum</taxon>
    </lineage>
</organism>
<accession>A0A285PSX3</accession>
<dbReference type="EMBL" id="LT907978">
    <property type="protein sequence ID" value="SOB72709.1"/>
    <property type="molecule type" value="Genomic_DNA"/>
</dbReference>
<dbReference type="KEGG" id="ehl:EHLA_2076"/>
<dbReference type="AlphaFoldDB" id="A0A285PSX3"/>
<gene>
    <name evidence="1" type="ORF">EHLA_2076</name>
</gene>
<keyword evidence="2" id="KW-1185">Reference proteome</keyword>
<sequence>MEATALGAGWKISRTITFKIDAHKKTYLMYLSKFRYLGNYYNQEGGYAENQITGYDQ</sequence>
<reference evidence="2" key="1">
    <citation type="submission" date="2017-09" db="EMBL/GenBank/DDBJ databases">
        <authorList>
            <person name="Shetty A S."/>
        </authorList>
    </citation>
    <scope>NUCLEOTIDE SEQUENCE [LARGE SCALE GENOMIC DNA]</scope>
</reference>
<proteinExistence type="predicted"/>
<protein>
    <submittedName>
        <fullName evidence="1">Uncharacterized protein</fullName>
    </submittedName>
</protein>
<dbReference type="Proteomes" id="UP000217549">
    <property type="component" value="Chromosome I"/>
</dbReference>
<evidence type="ECO:0000313" key="1">
    <source>
        <dbReference type="EMBL" id="SOB72709.1"/>
    </source>
</evidence>